<reference evidence="1" key="1">
    <citation type="submission" date="2021-06" db="EMBL/GenBank/DDBJ databases">
        <authorList>
            <person name="Kallberg Y."/>
            <person name="Tangrot J."/>
            <person name="Rosling A."/>
        </authorList>
    </citation>
    <scope>NUCLEOTIDE SEQUENCE</scope>
    <source>
        <strain evidence="1">87-6 pot B 2015</strain>
    </source>
</reference>
<proteinExistence type="predicted"/>
<name>A0A9N9DB18_FUNMO</name>
<sequence>MVDSYNCLRLDNKHVFQVEIYEDKDKQKFFELDNKKILFKNLRVGQLAKFISVQEKFEVSKLWKVDVDKSKLNPGSTDDDIKELGGVSMEFEYDFIDYFQEDYKPTRKKIHIVAVFYDRDQALHLMLEVACSNYEGRKNSDHKPHKFILIPGGIGIGKTRMGWESNHLSSALTLENTDTYDNKFVEALKSPCYIFVDLNNGCQYLEGFDDKQDASVRIGARIALSSGLVHHSRLSALMSEVTDDIRLFSLSDVIYEILKRLIKKDQKDQCPLAIIIHLDEYQLYINDIVKYQQRSRMMAREFFKLMLKEIGSVMRGQYYDEIKEEYYGKYFIIPICTGTSAIDVHFLPTEYPNELVDLKPLNYESAKSMFLDKYEYSMQTTDERRDLVIQGLKLHHSSDINNEDIENLSADFCNSVLNQQHFYIAMFDTGFIPKFIDDLLSPPILMSDFDWGNQLFTTMSNRNIVKINKGSGSWKSLDDIRTIISFGLTRQPIKRDFLLNSRTSIGELERAGLVYLSNSEYDWYTIVMPFMLLKMLNNSLLVSKVETVFPDHLLLIPTHDSPWEWQKFELLYGHYQKALIDSLINVKESKLLSINHKIQLLQLDLQEEVDANTKLQIKDEIEMQDINLTNETNMNWQLSDIFRGAKGADTLLQRRVRLHKLKVYTENEKFLVKTSDIAKFTKFVSCDDNVTREFDKGIFRCYQGCANIDHRWVLDSADEGKKLAIFSQIKYSERDATTTISTPAIKRWYDTTMASIKSYENEYDVILVLFTNRTCTGTIDIEEMPQLLLIYPENIENYLSPTFAHRGLVSGPSENDY</sequence>
<protein>
    <submittedName>
        <fullName evidence="1">10529_t:CDS:1</fullName>
    </submittedName>
</protein>
<dbReference type="Proteomes" id="UP000789375">
    <property type="component" value="Unassembled WGS sequence"/>
</dbReference>
<accession>A0A9N9DB18</accession>
<dbReference type="AlphaFoldDB" id="A0A9N9DB18"/>
<comment type="caution">
    <text evidence="1">The sequence shown here is derived from an EMBL/GenBank/DDBJ whole genome shotgun (WGS) entry which is preliminary data.</text>
</comment>
<evidence type="ECO:0000313" key="1">
    <source>
        <dbReference type="EMBL" id="CAG8633335.1"/>
    </source>
</evidence>
<dbReference type="EMBL" id="CAJVPP010003599">
    <property type="protein sequence ID" value="CAG8633335.1"/>
    <property type="molecule type" value="Genomic_DNA"/>
</dbReference>
<evidence type="ECO:0000313" key="2">
    <source>
        <dbReference type="Proteomes" id="UP000789375"/>
    </source>
</evidence>
<keyword evidence="2" id="KW-1185">Reference proteome</keyword>
<gene>
    <name evidence="1" type="ORF">FMOSSE_LOCUS10601</name>
</gene>
<organism evidence="1 2">
    <name type="scientific">Funneliformis mosseae</name>
    <name type="common">Endomycorrhizal fungus</name>
    <name type="synonym">Glomus mosseae</name>
    <dbReference type="NCBI Taxonomy" id="27381"/>
    <lineage>
        <taxon>Eukaryota</taxon>
        <taxon>Fungi</taxon>
        <taxon>Fungi incertae sedis</taxon>
        <taxon>Mucoromycota</taxon>
        <taxon>Glomeromycotina</taxon>
        <taxon>Glomeromycetes</taxon>
        <taxon>Glomerales</taxon>
        <taxon>Glomeraceae</taxon>
        <taxon>Funneliformis</taxon>
    </lineage>
</organism>